<evidence type="ECO:0000256" key="1">
    <source>
        <dbReference type="SAM" id="MobiDB-lite"/>
    </source>
</evidence>
<keyword evidence="2" id="KW-0812">Transmembrane</keyword>
<protein>
    <submittedName>
        <fullName evidence="3">Uncharacterized protein</fullName>
    </submittedName>
</protein>
<dbReference type="KEGG" id="cvi:CV_0730"/>
<keyword evidence="2" id="KW-0472">Membrane</keyword>
<evidence type="ECO:0000313" key="4">
    <source>
        <dbReference type="Proteomes" id="UP000001424"/>
    </source>
</evidence>
<reference evidence="3 4" key="1">
    <citation type="journal article" date="2003" name="Proc. Natl. Acad. Sci. U.S.A.">
        <title>The complete genome sequence of Chromobacterium violaceum reveals remarkable and exploitable bacterial adaptability.</title>
        <authorList>
            <person name="Vasconcelos A.T.R."/>
            <person name="de Almeida D.F."/>
            <person name="Almeida F.C."/>
            <person name="de Almeida L.G.P."/>
            <person name="de Almeida R."/>
            <person name="Goncalves J.A.A."/>
            <person name="Andrade E.M."/>
            <person name="Antonio R.V."/>
            <person name="Araripe J."/>
            <person name="de Araujo M.F.F."/>
            <person name="Filho S.A."/>
            <person name="Azevedo V."/>
            <person name="Batista A.J."/>
            <person name="Bataus L.A.M."/>
            <person name="Batista J.S."/>
            <person name="Belo A."/>
            <person name="vander Berg C."/>
            <person name="Blamey J."/>
            <person name="Bogo M."/>
            <person name="Bonato S."/>
            <person name="Bordignon J."/>
            <person name="Brito C.A."/>
            <person name="Brocchi M."/>
            <person name="Burity H.A."/>
            <person name="Camargo A.A."/>
            <person name="Cardoso D.D.P."/>
            <person name="Carneiro N.P."/>
            <person name="Carraro D.M."/>
            <person name="Carvalho C.M.B."/>
            <person name="Cascardo J.C.M."/>
            <person name="Cavada B.S."/>
            <person name="Chueire L.M.O."/>
            <person name="Pasa T.B.C."/>
            <person name="Duran N."/>
            <person name="Fagundes N."/>
            <person name="Falcao C.L."/>
            <person name="Fantinatti F."/>
            <person name="Farias I.P."/>
            <person name="Felipe M.S.S."/>
            <person name="Ferrari L.P."/>
            <person name="Ferro J.A."/>
            <person name="Ferro M.I.T."/>
            <person name="Franco G.R."/>
            <person name="Freitas N.S.A."/>
            <person name="Furlan L.R."/>
            <person name="Gazzinelli R.T."/>
            <person name="Gomes E.A."/>
            <person name="Goncalves P.R."/>
            <person name="Grangeiro T.B."/>
            <person name="Grattapaglia D."/>
            <person name="Grisard E.C."/>
            <person name="Guimaraes C.T."/>
            <person name="Hanna E.S."/>
            <person name="Hungria M."/>
            <person name="Jardim S.N."/>
            <person name="Laurino J."/>
            <person name="Leoi L.C.T."/>
            <person name="Fassarella L."/>
            <person name="Lima A."/>
            <person name="Loureiro M.F."/>
            <person name="Lyra M.C.P."/>
            <person name="Macedo M."/>
            <person name="Madeira H.M.F."/>
            <person name="Manfio G.P."/>
            <person name="Maranhao A.Q."/>
            <person name="Martins W.S."/>
            <person name="di Mauro S.M.Z."/>
            <person name="de Medeiros S.R.B."/>
            <person name="Meissner R.D.V."/>
            <person name="Menck C.F.M."/>
            <person name="Moreira M.A.M."/>
            <person name="Nascimento F.F."/>
            <person name="Nicolas M.F."/>
            <person name="Oliveira J.G."/>
            <person name="Oliveira S.C."/>
            <person name="Paixao R.F.C."/>
            <person name="Parente J.A."/>
            <person name="Pedrosa F.O."/>
            <person name="Pena S.J.D."/>
            <person name="Perreira J.O."/>
            <person name="Perreira M."/>
            <person name="Pinto L.S.R.C."/>
            <person name="Pinto L.S."/>
            <person name="Porto J.I.R."/>
            <person name="Potrich D.P."/>
            <person name="Neto C.E.R."/>
            <person name="Reis A.M.M."/>
            <person name="Rigo L.U."/>
            <person name="Rondinelli E."/>
            <person name="dos Santos E.B.P."/>
            <person name="Santos F.R."/>
            <person name="Schneider M.P.C."/>
            <person name="Seuanez H.N."/>
            <person name="Silva A.M.R."/>
            <person name="da Silva A.L.C."/>
            <person name="Silva D.W."/>
            <person name="Silva R."/>
            <person name="Simoes I.C."/>
            <person name="Simon D."/>
            <person name="Soares C.M.A."/>
            <person name="Soares R.B.A."/>
            <person name="Souza E.M."/>
            <person name="Souza K.R.L."/>
            <person name="Souza R.C."/>
            <person name="Steffens M.B.R."/>
            <person name="Steindel M."/>
            <person name="Teixeira S.R."/>
            <person name="Urmenyi T."/>
            <person name="Vettore A."/>
            <person name="Wassem R."/>
            <person name="Zaha A."/>
            <person name="Simpson A.J.G."/>
        </authorList>
    </citation>
    <scope>NUCLEOTIDE SEQUENCE [LARGE SCALE GENOMIC DNA]</scope>
    <source>
        <strain evidence="4">ATCC 12472 / DSM 30191 / JCM 1249 / NBRC 12614 / NCIMB 9131 / NCTC 9757</strain>
    </source>
</reference>
<name>Q7P038_CHRVO</name>
<dbReference type="Proteomes" id="UP000001424">
    <property type="component" value="Chromosome"/>
</dbReference>
<proteinExistence type="predicted"/>
<organism evidence="3 4">
    <name type="scientific">Chromobacterium violaceum (strain ATCC 12472 / DSM 30191 / JCM 1249 / CCUG 213 / NBRC 12614 / NCIMB 9131 / NCTC 9757 / MK)</name>
    <dbReference type="NCBI Taxonomy" id="243365"/>
    <lineage>
        <taxon>Bacteria</taxon>
        <taxon>Pseudomonadati</taxon>
        <taxon>Pseudomonadota</taxon>
        <taxon>Betaproteobacteria</taxon>
        <taxon>Neisseriales</taxon>
        <taxon>Chromobacteriaceae</taxon>
        <taxon>Chromobacterium</taxon>
    </lineage>
</organism>
<dbReference type="STRING" id="243365.CV_0730"/>
<accession>Q7P038</accession>
<dbReference type="AlphaFoldDB" id="Q7P038"/>
<feature type="transmembrane region" description="Helical" evidence="2">
    <location>
        <begin position="107"/>
        <end position="130"/>
    </location>
</feature>
<evidence type="ECO:0000313" key="3">
    <source>
        <dbReference type="EMBL" id="AAQ58406.1"/>
    </source>
</evidence>
<dbReference type="EMBL" id="AE016825">
    <property type="protein sequence ID" value="AAQ58406.1"/>
    <property type="molecule type" value="Genomic_DNA"/>
</dbReference>
<keyword evidence="4" id="KW-1185">Reference proteome</keyword>
<feature type="compositionally biased region" description="Polar residues" evidence="1">
    <location>
        <begin position="32"/>
        <end position="41"/>
    </location>
</feature>
<gene>
    <name evidence="3" type="ordered locus">CV_0730</name>
</gene>
<keyword evidence="2" id="KW-1133">Transmembrane helix</keyword>
<feature type="transmembrane region" description="Helical" evidence="2">
    <location>
        <begin position="150"/>
        <end position="170"/>
    </location>
</feature>
<feature type="region of interest" description="Disordered" evidence="1">
    <location>
        <begin position="1"/>
        <end position="58"/>
    </location>
</feature>
<evidence type="ECO:0000256" key="2">
    <source>
        <dbReference type="SAM" id="Phobius"/>
    </source>
</evidence>
<sequence length="178" mass="19342">MSRFQAPLPNSSLQHKHPVSDFTTTPRHRPQQDSAHATQTPHFMDTPDQDANGAAPRGGMLRGSIPELSKSPVHLLSAIVTLAADKLWDVMLLDMAKAMPLQEKTRFFLLSGLLLFSFIGLSAALTQLWVDKDSLGMALAKGVAMGILAGLPYSFGSTELGLLFIGWSGINELQKMDK</sequence>
<dbReference type="HOGENOM" id="CLU_1508034_0_0_4"/>